<gene>
    <name evidence="2" type="ORF">J421_4470</name>
</gene>
<feature type="domain" description="Tail specific protease" evidence="1">
    <location>
        <begin position="259"/>
        <end position="462"/>
    </location>
</feature>
<dbReference type="InterPro" id="IPR005151">
    <property type="entry name" value="Tail-specific_protease"/>
</dbReference>
<evidence type="ECO:0000259" key="1">
    <source>
        <dbReference type="Pfam" id="PF03572"/>
    </source>
</evidence>
<dbReference type="InterPro" id="IPR029045">
    <property type="entry name" value="ClpP/crotonase-like_dom_sf"/>
</dbReference>
<dbReference type="GO" id="GO:0006508">
    <property type="term" value="P:proteolysis"/>
    <property type="evidence" value="ECO:0007669"/>
    <property type="project" value="InterPro"/>
</dbReference>
<dbReference type="AlphaFoldDB" id="W0RND1"/>
<dbReference type="SUPFAM" id="SSF52096">
    <property type="entry name" value="ClpP/crotonase"/>
    <property type="match status" value="1"/>
</dbReference>
<dbReference type="InParanoid" id="W0RND1"/>
<organism evidence="2 3">
    <name type="scientific">Gemmatirosa kalamazoonensis</name>
    <dbReference type="NCBI Taxonomy" id="861299"/>
    <lineage>
        <taxon>Bacteria</taxon>
        <taxon>Pseudomonadati</taxon>
        <taxon>Gemmatimonadota</taxon>
        <taxon>Gemmatimonadia</taxon>
        <taxon>Gemmatimonadales</taxon>
        <taxon>Gemmatimonadaceae</taxon>
        <taxon>Gemmatirosa</taxon>
    </lineage>
</organism>
<dbReference type="RefSeq" id="WP_025413438.1">
    <property type="nucleotide sequence ID" value="NZ_CP007128.1"/>
</dbReference>
<dbReference type="OrthoDB" id="2327485at2"/>
<evidence type="ECO:0000313" key="2">
    <source>
        <dbReference type="EMBL" id="AHG92007.1"/>
    </source>
</evidence>
<dbReference type="HOGENOM" id="CLU_045507_0_0_0"/>
<dbReference type="KEGG" id="gba:J421_4470"/>
<dbReference type="Gene3D" id="3.90.226.10">
    <property type="entry name" value="2-enoyl-CoA Hydratase, Chain A, domain 1"/>
    <property type="match status" value="1"/>
</dbReference>
<keyword evidence="3" id="KW-1185">Reference proteome</keyword>
<dbReference type="STRING" id="861299.J421_4470"/>
<evidence type="ECO:0000313" key="3">
    <source>
        <dbReference type="Proteomes" id="UP000019151"/>
    </source>
</evidence>
<dbReference type="EMBL" id="CP007128">
    <property type="protein sequence ID" value="AHG92007.1"/>
    <property type="molecule type" value="Genomic_DNA"/>
</dbReference>
<dbReference type="GO" id="GO:0008236">
    <property type="term" value="F:serine-type peptidase activity"/>
    <property type="evidence" value="ECO:0007669"/>
    <property type="project" value="InterPro"/>
</dbReference>
<dbReference type="Proteomes" id="UP000019151">
    <property type="component" value="Chromosome"/>
</dbReference>
<sequence length="483" mass="52564">MLHVAPLLALLALAERQPTPSCTAQLAWTTAFAARNYAGFDDKVTAARRPAYDALLDTLRASSARAATSADCDAVLRRWTAFFGDGHLGFTRRAAAPASPAASPSDDEVRARYASWEQRALDEPTARARLTASGARRDAAEGVWESLDGRYRVAALRDATSGDVVMTVLAADSVWWMPGQVKARLARDTGGVYAARFYMRDHSEQRWTARVVGNVLTFSGGGTWVRRWPVGAGDRTPEQLRASLNTRFAARELWPGTVLVQIPTFNDPRGIDSLFAAEGARIRAAERLVVDVRGNGGGSDYNYRELLPLVYTGPIKVVGMMALATDDNIRANEALAADTTFPEGQRAGLRANVARMKASRGGWWIGNDGETTFDSVRTLPRRVAILVDRGCASSCEQFLLAARQSAKVTLYGERSAGILDYANVRRAEMPGGDLVLNYPTTKSKRVAAGQGIDGVGIAPQVRIPVAEWEAIEWVRREIERGRP</sequence>
<dbReference type="eggNOG" id="COG0793">
    <property type="taxonomic scope" value="Bacteria"/>
</dbReference>
<accession>W0RND1</accession>
<dbReference type="Pfam" id="PF03572">
    <property type="entry name" value="Peptidase_S41"/>
    <property type="match status" value="1"/>
</dbReference>
<name>W0RND1_9BACT</name>
<protein>
    <submittedName>
        <fullName evidence="2">Peptidase S41</fullName>
    </submittedName>
</protein>
<proteinExistence type="predicted"/>
<reference evidence="2 3" key="1">
    <citation type="journal article" date="2014" name="Genome Announc.">
        <title>Genome Sequence and Methylome of Soil Bacterium Gemmatirosa kalamazoonensis KBS708T, a Member of the Rarely Cultivated Gemmatimonadetes Phylum.</title>
        <authorList>
            <person name="Debruyn J.M."/>
            <person name="Radosevich M."/>
            <person name="Wommack K.E."/>
            <person name="Polson S.W."/>
            <person name="Hauser L.J."/>
            <person name="Fawaz M.N."/>
            <person name="Korlach J."/>
            <person name="Tsai Y.C."/>
        </authorList>
    </citation>
    <scope>NUCLEOTIDE SEQUENCE [LARGE SCALE GENOMIC DNA]</scope>
    <source>
        <strain evidence="2 3">KBS708</strain>
    </source>
</reference>